<dbReference type="RefSeq" id="WP_020221193.1">
    <property type="nucleotide sequence ID" value="NZ_BANO01000040.1"/>
</dbReference>
<feature type="transmembrane region" description="Helical" evidence="1">
    <location>
        <begin position="92"/>
        <end position="114"/>
    </location>
</feature>
<dbReference type="OrthoDB" id="185849at2157"/>
<evidence type="ECO:0000313" key="2">
    <source>
        <dbReference type="EMBL" id="GAD51489.1"/>
    </source>
</evidence>
<protein>
    <submittedName>
        <fullName evidence="2">Uncharacterized protein</fullName>
    </submittedName>
</protein>
<sequence>MSDGSSDVDSRWWLLVLAMPIVTVVEACFAVLLAGFVYVSADGMDPSMVLVAAAPFLAIAVIVRAGLPIALYRDARAIRDADVEWAPDPANWGFLGLGLIVVPVLDSLLAAVYLTRRSRALAD</sequence>
<keyword evidence="1" id="KW-0812">Transmembrane</keyword>
<feature type="transmembrane region" description="Helical" evidence="1">
    <location>
        <begin position="49"/>
        <end position="72"/>
    </location>
</feature>
<dbReference type="AlphaFoldDB" id="U3A1G7"/>
<evidence type="ECO:0000313" key="3">
    <source>
        <dbReference type="Proteomes" id="UP000016986"/>
    </source>
</evidence>
<name>U3A1G7_9EURY</name>
<dbReference type="EMBL" id="BATA01000003">
    <property type="protein sequence ID" value="GAD51489.1"/>
    <property type="molecule type" value="Genomic_DNA"/>
</dbReference>
<reference evidence="2 3" key="1">
    <citation type="submission" date="2013-09" db="EMBL/GenBank/DDBJ databases">
        <title>Whole genome sequencing of Halarchaeum acidiphilum strain MH1-52-1.</title>
        <authorList>
            <person name="Shimane Y."/>
            <person name="Minegishi H."/>
            <person name="Nishi S."/>
            <person name="Echigo A."/>
            <person name="Shuto A."/>
            <person name="Konishi M."/>
            <person name="Ito T."/>
            <person name="Ohkuma M."/>
            <person name="Ohta Y."/>
            <person name="Nagano Y."/>
            <person name="Tsubouchi T."/>
            <person name="Mori K."/>
            <person name="Usui K."/>
            <person name="Kamekura M."/>
            <person name="Usami R."/>
            <person name="Takaki Y."/>
            <person name="Hatada Y."/>
        </authorList>
    </citation>
    <scope>NUCLEOTIDE SEQUENCE [LARGE SCALE GENOMIC DNA]</scope>
    <source>
        <strain evidence="2 3">JCM 16109</strain>
    </source>
</reference>
<gene>
    <name evidence="2" type="ORF">MBEHAL_0249</name>
</gene>
<keyword evidence="1" id="KW-1133">Transmembrane helix</keyword>
<comment type="caution">
    <text evidence="2">The sequence shown here is derived from an EMBL/GenBank/DDBJ whole genome shotgun (WGS) entry which is preliminary data.</text>
</comment>
<dbReference type="Proteomes" id="UP000016986">
    <property type="component" value="Unassembled WGS sequence"/>
</dbReference>
<proteinExistence type="predicted"/>
<feature type="transmembrane region" description="Helical" evidence="1">
    <location>
        <begin position="12"/>
        <end position="37"/>
    </location>
</feature>
<keyword evidence="1" id="KW-0472">Membrane</keyword>
<keyword evidence="3" id="KW-1185">Reference proteome</keyword>
<accession>U3A1G7</accession>
<evidence type="ECO:0000256" key="1">
    <source>
        <dbReference type="SAM" id="Phobius"/>
    </source>
</evidence>
<organism evidence="2 3">
    <name type="scientific">Halarchaeum acidiphilum MH1-52-1</name>
    <dbReference type="NCBI Taxonomy" id="1261545"/>
    <lineage>
        <taxon>Archaea</taxon>
        <taxon>Methanobacteriati</taxon>
        <taxon>Methanobacteriota</taxon>
        <taxon>Stenosarchaea group</taxon>
        <taxon>Halobacteria</taxon>
        <taxon>Halobacteriales</taxon>
        <taxon>Halobacteriaceae</taxon>
    </lineage>
</organism>